<name>A0ABN9QW85_9DINO</name>
<feature type="compositionally biased region" description="Polar residues" evidence="1">
    <location>
        <begin position="152"/>
        <end position="162"/>
    </location>
</feature>
<evidence type="ECO:0000313" key="3">
    <source>
        <dbReference type="Proteomes" id="UP001189429"/>
    </source>
</evidence>
<feature type="non-terminal residue" evidence="2">
    <location>
        <position position="241"/>
    </location>
</feature>
<evidence type="ECO:0008006" key="4">
    <source>
        <dbReference type="Google" id="ProtNLM"/>
    </source>
</evidence>
<gene>
    <name evidence="2" type="ORF">PCOR1329_LOCUS15508</name>
</gene>
<evidence type="ECO:0000256" key="1">
    <source>
        <dbReference type="SAM" id="MobiDB-lite"/>
    </source>
</evidence>
<accession>A0ABN9QW85</accession>
<protein>
    <recommendedName>
        <fullName evidence="4">EF-hand domain-containing protein</fullName>
    </recommendedName>
</protein>
<dbReference type="Proteomes" id="UP001189429">
    <property type="component" value="Unassembled WGS sequence"/>
</dbReference>
<feature type="region of interest" description="Disordered" evidence="1">
    <location>
        <begin position="1"/>
        <end position="38"/>
    </location>
</feature>
<dbReference type="EMBL" id="CAUYUJ010004694">
    <property type="protein sequence ID" value="CAK0810595.1"/>
    <property type="molecule type" value="Genomic_DNA"/>
</dbReference>
<comment type="caution">
    <text evidence="2">The sequence shown here is derived from an EMBL/GenBank/DDBJ whole genome shotgun (WGS) entry which is preliminary data.</text>
</comment>
<sequence>MAPGPEPAVLGAAREPPPRTLPPIGGRPAPPEPAAGDPCAEQVRAIFLRHDPEGLGSIERRKIDAIFERLRTAPVFASIFTREALERFSGSGRFEYEPFLRWLYDDLGDSQEGQDQACVQEGSVEEKQEDGVDHQLSRRRSRSRSLEPVQVVASSPSKSSTGHPLGESRDSTAMLDVTGGGTSPAEDRLAPSRLRASRVGARGFRQRRSAEFGPAPPPTESVDGAGAPRLAVSSPDLATCG</sequence>
<proteinExistence type="predicted"/>
<reference evidence="2" key="1">
    <citation type="submission" date="2023-10" db="EMBL/GenBank/DDBJ databases">
        <authorList>
            <person name="Chen Y."/>
            <person name="Shah S."/>
            <person name="Dougan E. K."/>
            <person name="Thang M."/>
            <person name="Chan C."/>
        </authorList>
    </citation>
    <scope>NUCLEOTIDE SEQUENCE [LARGE SCALE GENOMIC DNA]</scope>
</reference>
<keyword evidence="3" id="KW-1185">Reference proteome</keyword>
<feature type="region of interest" description="Disordered" evidence="1">
    <location>
        <begin position="113"/>
        <end position="241"/>
    </location>
</feature>
<feature type="compositionally biased region" description="Basic and acidic residues" evidence="1">
    <location>
        <begin position="124"/>
        <end position="136"/>
    </location>
</feature>
<evidence type="ECO:0000313" key="2">
    <source>
        <dbReference type="EMBL" id="CAK0810595.1"/>
    </source>
</evidence>
<organism evidence="2 3">
    <name type="scientific">Prorocentrum cordatum</name>
    <dbReference type="NCBI Taxonomy" id="2364126"/>
    <lineage>
        <taxon>Eukaryota</taxon>
        <taxon>Sar</taxon>
        <taxon>Alveolata</taxon>
        <taxon>Dinophyceae</taxon>
        <taxon>Prorocentrales</taxon>
        <taxon>Prorocentraceae</taxon>
        <taxon>Prorocentrum</taxon>
    </lineage>
</organism>